<dbReference type="Pfam" id="PF12728">
    <property type="entry name" value="HTH_17"/>
    <property type="match status" value="1"/>
</dbReference>
<dbReference type="EMBL" id="JBHTKI010000014">
    <property type="protein sequence ID" value="MFD1031893.1"/>
    <property type="molecule type" value="Genomic_DNA"/>
</dbReference>
<dbReference type="SUPFAM" id="SSF46955">
    <property type="entry name" value="Putative DNA-binding domain"/>
    <property type="match status" value="1"/>
</dbReference>
<feature type="domain" description="Helix-turn-helix" evidence="1">
    <location>
        <begin position="144"/>
        <end position="189"/>
    </location>
</feature>
<evidence type="ECO:0000259" key="1">
    <source>
        <dbReference type="Pfam" id="PF12728"/>
    </source>
</evidence>
<dbReference type="InterPro" id="IPR041657">
    <property type="entry name" value="HTH_17"/>
</dbReference>
<gene>
    <name evidence="2" type="ORF">ACFQ1X_10670</name>
</gene>
<sequence length="220" mass="25265">MGNVIDREHEKLWESIETLANIDEEQATIVFKLAVERSLREIDSFTPTISAIPLSLPDHETLLKMKQLDRNIRRALNDRKREQAYEFLLDYIDLLSQATGENPEHVKRKMISSVLAKRSPRRAAHLTARHSPKPRKNTDTESLFYSTTEAARKLGLSDQTIRRMCEKGKFSEARQTEGGHWRIPKAAFITTAEQDERANQILEKIDAKNRAAGPVDEFKL</sequence>
<accession>A0ABW3LEE6</accession>
<dbReference type="RefSeq" id="WP_144840831.1">
    <property type="nucleotide sequence ID" value="NZ_JBHTKI010000014.1"/>
</dbReference>
<dbReference type="Gene3D" id="1.10.1660.10">
    <property type="match status" value="1"/>
</dbReference>
<dbReference type="InterPro" id="IPR009061">
    <property type="entry name" value="DNA-bd_dom_put_sf"/>
</dbReference>
<evidence type="ECO:0000313" key="3">
    <source>
        <dbReference type="Proteomes" id="UP001597109"/>
    </source>
</evidence>
<protein>
    <submittedName>
        <fullName evidence="2">Helix-turn-helix domain-containing protein</fullName>
    </submittedName>
</protein>
<reference evidence="3" key="1">
    <citation type="journal article" date="2019" name="Int. J. Syst. Evol. Microbiol.">
        <title>The Global Catalogue of Microorganisms (GCM) 10K type strain sequencing project: providing services to taxonomists for standard genome sequencing and annotation.</title>
        <authorList>
            <consortium name="The Broad Institute Genomics Platform"/>
            <consortium name="The Broad Institute Genome Sequencing Center for Infectious Disease"/>
            <person name="Wu L."/>
            <person name="Ma J."/>
        </authorList>
    </citation>
    <scope>NUCLEOTIDE SEQUENCE [LARGE SCALE GENOMIC DNA]</scope>
    <source>
        <strain evidence="3">CCUG 56756</strain>
    </source>
</reference>
<dbReference type="InterPro" id="IPR010093">
    <property type="entry name" value="SinI_DNA-bd"/>
</dbReference>
<dbReference type="Proteomes" id="UP001597109">
    <property type="component" value="Unassembled WGS sequence"/>
</dbReference>
<proteinExistence type="predicted"/>
<name>A0ABW3LEE6_9BACL</name>
<comment type="caution">
    <text evidence="2">The sequence shown here is derived from an EMBL/GenBank/DDBJ whole genome shotgun (WGS) entry which is preliminary data.</text>
</comment>
<organism evidence="2 3">
    <name type="scientific">Metaplanococcus flavidus</name>
    <dbReference type="NCBI Taxonomy" id="569883"/>
    <lineage>
        <taxon>Bacteria</taxon>
        <taxon>Bacillati</taxon>
        <taxon>Bacillota</taxon>
        <taxon>Bacilli</taxon>
        <taxon>Bacillales</taxon>
        <taxon>Caryophanaceae</taxon>
        <taxon>Metaplanococcus</taxon>
    </lineage>
</organism>
<keyword evidence="3" id="KW-1185">Reference proteome</keyword>
<evidence type="ECO:0000313" key="2">
    <source>
        <dbReference type="EMBL" id="MFD1031893.1"/>
    </source>
</evidence>
<dbReference type="NCBIfam" id="TIGR01764">
    <property type="entry name" value="excise"/>
    <property type="match status" value="1"/>
</dbReference>